<accession>A0A7T3N3D6</accession>
<dbReference type="KEGG" id="vg:77923957"/>
<protein>
    <submittedName>
        <fullName evidence="1">Uncharacterized protein</fullName>
    </submittedName>
</protein>
<gene>
    <name evidence="1" type="primary">26</name>
    <name evidence="1" type="ORF">SEA_WOLLYPOG_26</name>
</gene>
<name>A0A7T3N3D6_9CAUD</name>
<sequence length="186" mass="20488">MHNADTHAILYIADPRLAQEMYDKRNADFTITAHHANGHMHKEVLRLEAAFLADPTNWRVARDYLWACIDDLEDYAPEAEVGAVVPSAGFLPTGRILVTQGRALPEFAEVHTSASYSAFCLAFADGGWDCSEYTGTVLRNAGLNGMGFPAEDFGGPVDDIGAEDPYTWQDTVETVVLDRRGARRPE</sequence>
<dbReference type="EMBL" id="MW055913">
    <property type="protein sequence ID" value="QPX62578.1"/>
    <property type="molecule type" value="Genomic_DNA"/>
</dbReference>
<evidence type="ECO:0000313" key="2">
    <source>
        <dbReference type="Proteomes" id="UP000595472"/>
    </source>
</evidence>
<organism evidence="1 2">
    <name type="scientific">Arthrobacter phage Wollypog</name>
    <dbReference type="NCBI Taxonomy" id="2790985"/>
    <lineage>
        <taxon>Viruses</taxon>
        <taxon>Duplodnaviria</taxon>
        <taxon>Heunggongvirae</taxon>
        <taxon>Uroviricota</taxon>
        <taxon>Caudoviricetes</taxon>
        <taxon>Wollypogvirus</taxon>
        <taxon>Wollypogvirus wollypog</taxon>
    </lineage>
</organism>
<keyword evidence="2" id="KW-1185">Reference proteome</keyword>
<proteinExistence type="predicted"/>
<dbReference type="GeneID" id="77923957"/>
<dbReference type="Proteomes" id="UP000595472">
    <property type="component" value="Segment"/>
</dbReference>
<evidence type="ECO:0000313" key="1">
    <source>
        <dbReference type="EMBL" id="QPX62578.1"/>
    </source>
</evidence>
<reference evidence="1 2" key="1">
    <citation type="submission" date="2020-10" db="EMBL/GenBank/DDBJ databases">
        <authorList>
            <person name="Abad L.A."/>
            <person name="Alter J."/>
            <person name="Becerra C.Y."/>
            <person name="Boehle J."/>
            <person name="Bustos B."/>
            <person name="Connatser B.I."/>
            <person name="Cutright B."/>
            <person name="Gavin J."/>
            <person name="Gomez A.P."/>
            <person name="Grabar K."/>
            <person name="Hur E.Y."/>
            <person name="Ioh M.T."/>
            <person name="Joya-Campos L."/>
            <person name="Lauhon H.N."/>
            <person name="Lee S."/>
            <person name="Maranan R.T."/>
            <person name="Park Y.G."/>
            <person name="Priest M."/>
            <person name="Samuels S.O."/>
            <person name="Sarameh Y.J."/>
            <person name="Schreiber J.M."/>
            <person name="Shepard L."/>
            <person name="Sheth K.J."/>
            <person name="Silva C.A."/>
            <person name="Smyers G.M."/>
            <person name="Tam S."/>
            <person name="Tamura C.M."/>
            <person name="Wucher D.E."/>
            <person name="Donachie S.P."/>
            <person name="Reed F.A."/>
            <person name="Palecanda S."/>
            <person name="Chong R.A."/>
            <person name="Porter M.L."/>
            <person name="Garlena R.A."/>
            <person name="Russell D.A."/>
            <person name="Jacobs-Sera D."/>
            <person name="Hatfull G.F."/>
        </authorList>
    </citation>
    <scope>NUCLEOTIDE SEQUENCE [LARGE SCALE GENOMIC DNA]</scope>
</reference>
<dbReference type="RefSeq" id="YP_010648517.1">
    <property type="nucleotide sequence ID" value="NC_070760.1"/>
</dbReference>